<dbReference type="SUPFAM" id="SSF50630">
    <property type="entry name" value="Acid proteases"/>
    <property type="match status" value="1"/>
</dbReference>
<dbReference type="eggNOG" id="KOG1339">
    <property type="taxonomic scope" value="Eukaryota"/>
</dbReference>
<dbReference type="Gene3D" id="2.40.70.10">
    <property type="entry name" value="Acid Proteases"/>
    <property type="match status" value="2"/>
</dbReference>
<evidence type="ECO:0000259" key="3">
    <source>
        <dbReference type="PROSITE" id="PS51767"/>
    </source>
</evidence>
<evidence type="ECO:0000313" key="5">
    <source>
        <dbReference type="Proteomes" id="UP000030669"/>
    </source>
</evidence>
<name>S7QKX6_GLOTA</name>
<protein>
    <submittedName>
        <fullName evidence="4">Acid protease</fullName>
    </submittedName>
</protein>
<feature type="domain" description="Peptidase A1" evidence="3">
    <location>
        <begin position="63"/>
        <end position="370"/>
    </location>
</feature>
<feature type="chain" id="PRO_5004556438" evidence="2">
    <location>
        <begin position="21"/>
        <end position="379"/>
    </location>
</feature>
<dbReference type="PROSITE" id="PS51767">
    <property type="entry name" value="PEPTIDASE_A1"/>
    <property type="match status" value="1"/>
</dbReference>
<dbReference type="CDD" id="cd05471">
    <property type="entry name" value="pepsin_like"/>
    <property type="match status" value="1"/>
</dbReference>
<dbReference type="InterPro" id="IPR034164">
    <property type="entry name" value="Pepsin-like_dom"/>
</dbReference>
<keyword evidence="2" id="KW-0732">Signal</keyword>
<reference evidence="4 5" key="1">
    <citation type="journal article" date="2012" name="Science">
        <title>The Paleozoic origin of enzymatic lignin decomposition reconstructed from 31 fungal genomes.</title>
        <authorList>
            <person name="Floudas D."/>
            <person name="Binder M."/>
            <person name="Riley R."/>
            <person name="Barry K."/>
            <person name="Blanchette R.A."/>
            <person name="Henrissat B."/>
            <person name="Martinez A.T."/>
            <person name="Otillar R."/>
            <person name="Spatafora J.W."/>
            <person name="Yadav J.S."/>
            <person name="Aerts A."/>
            <person name="Benoit I."/>
            <person name="Boyd A."/>
            <person name="Carlson A."/>
            <person name="Copeland A."/>
            <person name="Coutinho P.M."/>
            <person name="de Vries R.P."/>
            <person name="Ferreira P."/>
            <person name="Findley K."/>
            <person name="Foster B."/>
            <person name="Gaskell J."/>
            <person name="Glotzer D."/>
            <person name="Gorecki P."/>
            <person name="Heitman J."/>
            <person name="Hesse C."/>
            <person name="Hori C."/>
            <person name="Igarashi K."/>
            <person name="Jurgens J.A."/>
            <person name="Kallen N."/>
            <person name="Kersten P."/>
            <person name="Kohler A."/>
            <person name="Kuees U."/>
            <person name="Kumar T.K.A."/>
            <person name="Kuo A."/>
            <person name="LaButti K."/>
            <person name="Larrondo L.F."/>
            <person name="Lindquist E."/>
            <person name="Ling A."/>
            <person name="Lombard V."/>
            <person name="Lucas S."/>
            <person name="Lundell T."/>
            <person name="Martin R."/>
            <person name="McLaughlin D.J."/>
            <person name="Morgenstern I."/>
            <person name="Morin E."/>
            <person name="Murat C."/>
            <person name="Nagy L.G."/>
            <person name="Nolan M."/>
            <person name="Ohm R.A."/>
            <person name="Patyshakuliyeva A."/>
            <person name="Rokas A."/>
            <person name="Ruiz-Duenas F.J."/>
            <person name="Sabat G."/>
            <person name="Salamov A."/>
            <person name="Samejima M."/>
            <person name="Schmutz J."/>
            <person name="Slot J.C."/>
            <person name="St John F."/>
            <person name="Stenlid J."/>
            <person name="Sun H."/>
            <person name="Sun S."/>
            <person name="Syed K."/>
            <person name="Tsang A."/>
            <person name="Wiebenga A."/>
            <person name="Young D."/>
            <person name="Pisabarro A."/>
            <person name="Eastwood D.C."/>
            <person name="Martin F."/>
            <person name="Cullen D."/>
            <person name="Grigoriev I.V."/>
            <person name="Hibbett D.S."/>
        </authorList>
    </citation>
    <scope>NUCLEOTIDE SEQUENCE [LARGE SCALE GENOMIC DNA]</scope>
    <source>
        <strain evidence="4 5">ATCC 11539</strain>
    </source>
</reference>
<evidence type="ECO:0000256" key="1">
    <source>
        <dbReference type="ARBA" id="ARBA00007447"/>
    </source>
</evidence>
<dbReference type="InterPro" id="IPR033121">
    <property type="entry name" value="PEPTIDASE_A1"/>
</dbReference>
<dbReference type="Proteomes" id="UP000030669">
    <property type="component" value="Unassembled WGS sequence"/>
</dbReference>
<dbReference type="InterPro" id="IPR021109">
    <property type="entry name" value="Peptidase_aspartic_dom_sf"/>
</dbReference>
<evidence type="ECO:0000256" key="2">
    <source>
        <dbReference type="SAM" id="SignalP"/>
    </source>
</evidence>
<dbReference type="OMA" id="STRETHD"/>
<dbReference type="InterPro" id="IPR001461">
    <property type="entry name" value="Aspartic_peptidase_A1"/>
</dbReference>
<dbReference type="KEGG" id="gtr:GLOTRDRAFT_101866"/>
<keyword evidence="5" id="KW-1185">Reference proteome</keyword>
<dbReference type="GeneID" id="19298462"/>
<keyword evidence="4" id="KW-0645">Protease</keyword>
<dbReference type="MEROPS" id="A01.019"/>
<gene>
    <name evidence="4" type="ORF">GLOTRDRAFT_101866</name>
</gene>
<keyword evidence="4" id="KW-0378">Hydrolase</keyword>
<dbReference type="PRINTS" id="PR00792">
    <property type="entry name" value="PEPSIN"/>
</dbReference>
<dbReference type="OrthoDB" id="660550at2759"/>
<accession>S7QKX6</accession>
<feature type="signal peptide" evidence="2">
    <location>
        <begin position="1"/>
        <end position="20"/>
    </location>
</feature>
<sequence length="379" mass="39993">MSPLLFVLAVSIAVIAPATSASVRGPKSLVSLPIARRVAVTGIANILKSNQARAAQLRSGTLGGRNKDVCKRDGVDTLTVDTGSSNTWAGVGTAYKRTSRTKLAGNLVSMICYVSFAFVGTEVTDTVSLGNNLTINNQSIGDAYSTQGFTGTDGILGIGPTNLTEGMLFPALTSIVPTFTDNPFSQGVISAHEANATNGELTFRGTHSSKYNERLNYVPLTTSAPANQYRGIDQSVAYGNTTILSQTAGMLDTGTTLILLATGNSHEQRYGNRRLMPEPLSDALNAHTNATGATYDETTGLYTLTASQYASLESLYFNINGIGRTADNIYLIVGDMGSTSGTGLGFINGFAFLERYYTVFDTAGQRIGLATTYTSAEIN</sequence>
<dbReference type="GO" id="GO:0004190">
    <property type="term" value="F:aspartic-type endopeptidase activity"/>
    <property type="evidence" value="ECO:0007669"/>
    <property type="project" value="InterPro"/>
</dbReference>
<proteinExistence type="inferred from homology"/>
<comment type="similarity">
    <text evidence="1">Belongs to the peptidase A1 family.</text>
</comment>
<dbReference type="EMBL" id="KB469296">
    <property type="protein sequence ID" value="EPQ59943.1"/>
    <property type="molecule type" value="Genomic_DNA"/>
</dbReference>
<dbReference type="AlphaFoldDB" id="S7QKX6"/>
<dbReference type="RefSeq" id="XP_007860451.1">
    <property type="nucleotide sequence ID" value="XM_007862260.1"/>
</dbReference>
<dbReference type="PANTHER" id="PTHR47966">
    <property type="entry name" value="BETA-SITE APP-CLEAVING ENZYME, ISOFORM A-RELATED"/>
    <property type="match status" value="1"/>
</dbReference>
<dbReference type="Pfam" id="PF00026">
    <property type="entry name" value="Asp"/>
    <property type="match status" value="1"/>
</dbReference>
<dbReference type="PANTHER" id="PTHR47966:SF51">
    <property type="entry name" value="BETA-SITE APP-CLEAVING ENZYME, ISOFORM A-RELATED"/>
    <property type="match status" value="1"/>
</dbReference>
<dbReference type="HOGENOM" id="CLU_038846_0_0_1"/>
<dbReference type="GO" id="GO:0006508">
    <property type="term" value="P:proteolysis"/>
    <property type="evidence" value="ECO:0007669"/>
    <property type="project" value="UniProtKB-KW"/>
</dbReference>
<organism evidence="4 5">
    <name type="scientific">Gloeophyllum trabeum (strain ATCC 11539 / FP-39264 / Madison 617)</name>
    <name type="common">Brown rot fungus</name>
    <dbReference type="NCBI Taxonomy" id="670483"/>
    <lineage>
        <taxon>Eukaryota</taxon>
        <taxon>Fungi</taxon>
        <taxon>Dikarya</taxon>
        <taxon>Basidiomycota</taxon>
        <taxon>Agaricomycotina</taxon>
        <taxon>Agaricomycetes</taxon>
        <taxon>Gloeophyllales</taxon>
        <taxon>Gloeophyllaceae</taxon>
        <taxon>Gloeophyllum</taxon>
    </lineage>
</organism>
<evidence type="ECO:0000313" key="4">
    <source>
        <dbReference type="EMBL" id="EPQ59943.1"/>
    </source>
</evidence>